<keyword evidence="6 10" id="KW-0443">Lipid metabolism</keyword>
<keyword evidence="3 10" id="KW-0808">Transferase</keyword>
<dbReference type="PANTHER" id="PTHR30309">
    <property type="entry name" value="INNER MEMBRANE PROTEIN YGIH"/>
    <property type="match status" value="1"/>
</dbReference>
<proteinExistence type="inferred from homology"/>
<dbReference type="PANTHER" id="PTHR30309:SF0">
    <property type="entry name" value="GLYCEROL-3-PHOSPHATE ACYLTRANSFERASE-RELATED"/>
    <property type="match status" value="1"/>
</dbReference>
<keyword evidence="1 10" id="KW-1003">Cell membrane</keyword>
<dbReference type="AlphaFoldDB" id="A0A3A1R663"/>
<evidence type="ECO:0000256" key="9">
    <source>
        <dbReference type="ARBA" id="ARBA00023264"/>
    </source>
</evidence>
<keyword evidence="7 10" id="KW-0472">Membrane</keyword>
<evidence type="ECO:0000313" key="12">
    <source>
        <dbReference type="Proteomes" id="UP000265801"/>
    </source>
</evidence>
<accession>A0A3A1R663</accession>
<keyword evidence="4 10" id="KW-0812">Transmembrane</keyword>
<feature type="transmembrane region" description="Helical" evidence="10">
    <location>
        <begin position="169"/>
        <end position="186"/>
    </location>
</feature>
<comment type="catalytic activity">
    <reaction evidence="10">
        <text>an acyl phosphate + sn-glycerol 3-phosphate = a 1-acyl-sn-glycero-3-phosphate + phosphate</text>
        <dbReference type="Rhea" id="RHEA:34075"/>
        <dbReference type="ChEBI" id="CHEBI:43474"/>
        <dbReference type="ChEBI" id="CHEBI:57597"/>
        <dbReference type="ChEBI" id="CHEBI:57970"/>
        <dbReference type="ChEBI" id="CHEBI:59918"/>
        <dbReference type="EC" id="2.3.1.275"/>
    </reaction>
</comment>
<sequence>MSVDQMNVYMLIAVCLLSYGFGGLNGAYYLTEIYLKDDIRRHGSGNAGATNAGRLLGKKGFILTILIDTFKVMAALAITFYMSENDPAAMSLSSFFLLIGHLFPVQLGFRGGKGVVVFLAASLFLNPLSILVLAVLMGVSYLLLKDFKKAGFISMLTIPLSAYLSDQPAEYWVVLLIMLAIVLLVHQKTPPRQVHHRHHRR</sequence>
<dbReference type="EC" id="2.3.1.275" evidence="10"/>
<evidence type="ECO:0000256" key="6">
    <source>
        <dbReference type="ARBA" id="ARBA00023098"/>
    </source>
</evidence>
<feature type="transmembrane region" description="Helical" evidence="10">
    <location>
        <begin position="61"/>
        <end position="82"/>
    </location>
</feature>
<evidence type="ECO:0000256" key="2">
    <source>
        <dbReference type="ARBA" id="ARBA00022516"/>
    </source>
</evidence>
<comment type="subunit">
    <text evidence="10">Probably interacts with PlsX.</text>
</comment>
<evidence type="ECO:0000256" key="8">
    <source>
        <dbReference type="ARBA" id="ARBA00023209"/>
    </source>
</evidence>
<evidence type="ECO:0000256" key="3">
    <source>
        <dbReference type="ARBA" id="ARBA00022679"/>
    </source>
</evidence>
<dbReference type="EMBL" id="QXIR01000002">
    <property type="protein sequence ID" value="RIW38495.1"/>
    <property type="molecule type" value="Genomic_DNA"/>
</dbReference>
<keyword evidence="9 10" id="KW-1208">Phospholipid metabolism</keyword>
<protein>
    <recommendedName>
        <fullName evidence="10">Glycerol-3-phosphate acyltransferase</fullName>
    </recommendedName>
    <alternativeName>
        <fullName evidence="10">Acyl-PO4 G3P acyltransferase</fullName>
    </alternativeName>
    <alternativeName>
        <fullName evidence="10">Acyl-phosphate--glycerol-3-phosphate acyltransferase</fullName>
    </alternativeName>
    <alternativeName>
        <fullName evidence="10">G3P acyltransferase</fullName>
        <shortName evidence="10">GPAT</shortName>
        <ecNumber evidence="10">2.3.1.275</ecNumber>
    </alternativeName>
    <alternativeName>
        <fullName evidence="10">Lysophosphatidic acid synthase</fullName>
        <shortName evidence="10">LPA synthase</shortName>
    </alternativeName>
</protein>
<feature type="transmembrane region" description="Helical" evidence="10">
    <location>
        <begin position="116"/>
        <end position="144"/>
    </location>
</feature>
<keyword evidence="11" id="KW-0012">Acyltransferase</keyword>
<dbReference type="InterPro" id="IPR003811">
    <property type="entry name" value="G3P_acylTferase_PlsY"/>
</dbReference>
<dbReference type="GO" id="GO:0008654">
    <property type="term" value="P:phospholipid biosynthetic process"/>
    <property type="evidence" value="ECO:0007669"/>
    <property type="project" value="UniProtKB-UniRule"/>
</dbReference>
<dbReference type="UniPathway" id="UPA00085"/>
<keyword evidence="12" id="KW-1185">Reference proteome</keyword>
<feature type="transmembrane region" description="Helical" evidence="10">
    <location>
        <begin position="88"/>
        <end position="109"/>
    </location>
</feature>
<dbReference type="HAMAP" id="MF_01043">
    <property type="entry name" value="PlsY"/>
    <property type="match status" value="1"/>
</dbReference>
<keyword evidence="5 10" id="KW-1133">Transmembrane helix</keyword>
<dbReference type="GO" id="GO:0043772">
    <property type="term" value="F:acyl-phosphate glycerol-3-phosphate acyltransferase activity"/>
    <property type="evidence" value="ECO:0007669"/>
    <property type="project" value="UniProtKB-UniRule"/>
</dbReference>
<dbReference type="Pfam" id="PF02660">
    <property type="entry name" value="G3P_acyltransf"/>
    <property type="match status" value="1"/>
</dbReference>
<dbReference type="Proteomes" id="UP000265801">
    <property type="component" value="Unassembled WGS sequence"/>
</dbReference>
<dbReference type="SMART" id="SM01207">
    <property type="entry name" value="G3P_acyltransf"/>
    <property type="match status" value="1"/>
</dbReference>
<evidence type="ECO:0000256" key="4">
    <source>
        <dbReference type="ARBA" id="ARBA00022692"/>
    </source>
</evidence>
<comment type="subcellular location">
    <subcellularLocation>
        <location evidence="10">Cell membrane</location>
        <topology evidence="10">Multi-pass membrane protein</topology>
    </subcellularLocation>
</comment>
<comment type="pathway">
    <text evidence="10">Lipid metabolism; phospholipid metabolism.</text>
</comment>
<evidence type="ECO:0000256" key="1">
    <source>
        <dbReference type="ARBA" id="ARBA00022475"/>
    </source>
</evidence>
<keyword evidence="8 10" id="KW-0594">Phospholipid biosynthesis</keyword>
<keyword evidence="2 10" id="KW-0444">Lipid biosynthesis</keyword>
<gene>
    <name evidence="10" type="primary">plsY</name>
    <name evidence="11" type="ORF">D3H55_02875</name>
</gene>
<evidence type="ECO:0000313" key="11">
    <source>
        <dbReference type="EMBL" id="RIW38495.1"/>
    </source>
</evidence>
<evidence type="ECO:0000256" key="10">
    <source>
        <dbReference type="HAMAP-Rule" id="MF_01043"/>
    </source>
</evidence>
<reference evidence="11 12" key="1">
    <citation type="submission" date="2018-09" db="EMBL/GenBank/DDBJ databases">
        <title>Bacillus saliacetes sp. nov., isolated from Thai shrimp paste (Ka-pi).</title>
        <authorList>
            <person name="Daroonpunt R."/>
            <person name="Tanasupawat S."/>
            <person name="Yiamsombut S."/>
        </authorList>
    </citation>
    <scope>NUCLEOTIDE SEQUENCE [LARGE SCALE GENOMIC DNA]</scope>
    <source>
        <strain evidence="11 12">SKP7-4</strain>
    </source>
</reference>
<dbReference type="GO" id="GO:0005886">
    <property type="term" value="C:plasma membrane"/>
    <property type="evidence" value="ECO:0007669"/>
    <property type="project" value="UniProtKB-SubCell"/>
</dbReference>
<evidence type="ECO:0000256" key="5">
    <source>
        <dbReference type="ARBA" id="ARBA00022989"/>
    </source>
</evidence>
<organism evidence="11 12">
    <name type="scientific">Bacillus salacetis</name>
    <dbReference type="NCBI Taxonomy" id="2315464"/>
    <lineage>
        <taxon>Bacteria</taxon>
        <taxon>Bacillati</taxon>
        <taxon>Bacillota</taxon>
        <taxon>Bacilli</taxon>
        <taxon>Bacillales</taxon>
        <taxon>Bacillaceae</taxon>
        <taxon>Bacillus</taxon>
    </lineage>
</organism>
<comment type="similarity">
    <text evidence="10">Belongs to the PlsY family.</text>
</comment>
<feature type="transmembrane region" description="Helical" evidence="10">
    <location>
        <begin position="6"/>
        <end position="31"/>
    </location>
</feature>
<evidence type="ECO:0000256" key="7">
    <source>
        <dbReference type="ARBA" id="ARBA00023136"/>
    </source>
</evidence>
<dbReference type="OrthoDB" id="9777124at2"/>
<comment type="function">
    <text evidence="10">Catalyzes the transfer of an acyl group from acyl-phosphate (acyl-PO(4)) to glycerol-3-phosphate (G3P) to form lysophosphatidic acid (LPA). This enzyme utilizes acyl-phosphate as fatty acyl donor, but not acyl-CoA or acyl-ACP.</text>
</comment>
<name>A0A3A1R663_9BACI</name>
<comment type="caution">
    <text evidence="11">The sequence shown here is derived from an EMBL/GenBank/DDBJ whole genome shotgun (WGS) entry which is preliminary data.</text>
</comment>